<name>A0A182M6Y5_9DIPT</name>
<keyword evidence="3" id="KW-1185">Reference proteome</keyword>
<evidence type="ECO:0000313" key="2">
    <source>
        <dbReference type="EnsemblMetazoa" id="ACUA011011-PA"/>
    </source>
</evidence>
<sequence>MSDAGSGSESSSSGSNEGHFESTIQNAINNRAQREYREEIVKDMAIEKMKQKMHEIVERMSRDVEKKMDLAVDDLFTEVKQFNLKNYELKQLFNEKSPNGMGRDDRRKHGKA</sequence>
<feature type="compositionally biased region" description="Low complexity" evidence="1">
    <location>
        <begin position="1"/>
        <end position="17"/>
    </location>
</feature>
<evidence type="ECO:0000256" key="1">
    <source>
        <dbReference type="SAM" id="MobiDB-lite"/>
    </source>
</evidence>
<dbReference type="AlphaFoldDB" id="A0A182M6Y5"/>
<proteinExistence type="predicted"/>
<dbReference type="STRING" id="139723.A0A182M6Y5"/>
<reference evidence="3" key="1">
    <citation type="submission" date="2013-09" db="EMBL/GenBank/DDBJ databases">
        <title>The Genome Sequence of Anopheles culicifacies species A.</title>
        <authorList>
            <consortium name="The Broad Institute Genomics Platform"/>
            <person name="Neafsey D.E."/>
            <person name="Besansky N."/>
            <person name="Howell P."/>
            <person name="Walton C."/>
            <person name="Young S.K."/>
            <person name="Zeng Q."/>
            <person name="Gargeya S."/>
            <person name="Fitzgerald M."/>
            <person name="Haas B."/>
            <person name="Abouelleil A."/>
            <person name="Allen A.W."/>
            <person name="Alvarado L."/>
            <person name="Arachchi H.M."/>
            <person name="Berlin A.M."/>
            <person name="Chapman S.B."/>
            <person name="Gainer-Dewar J."/>
            <person name="Goldberg J."/>
            <person name="Griggs A."/>
            <person name="Gujja S."/>
            <person name="Hansen M."/>
            <person name="Howarth C."/>
            <person name="Imamovic A."/>
            <person name="Ireland A."/>
            <person name="Larimer J."/>
            <person name="McCowan C."/>
            <person name="Murphy C."/>
            <person name="Pearson M."/>
            <person name="Poon T.W."/>
            <person name="Priest M."/>
            <person name="Roberts A."/>
            <person name="Saif S."/>
            <person name="Shea T."/>
            <person name="Sisk P."/>
            <person name="Sykes S."/>
            <person name="Wortman J."/>
            <person name="Nusbaum C."/>
            <person name="Birren B."/>
        </authorList>
    </citation>
    <scope>NUCLEOTIDE SEQUENCE [LARGE SCALE GENOMIC DNA]</scope>
    <source>
        <strain evidence="3">A-37</strain>
    </source>
</reference>
<organism evidence="2 3">
    <name type="scientific">Anopheles culicifacies</name>
    <dbReference type="NCBI Taxonomy" id="139723"/>
    <lineage>
        <taxon>Eukaryota</taxon>
        <taxon>Metazoa</taxon>
        <taxon>Ecdysozoa</taxon>
        <taxon>Arthropoda</taxon>
        <taxon>Hexapoda</taxon>
        <taxon>Insecta</taxon>
        <taxon>Pterygota</taxon>
        <taxon>Neoptera</taxon>
        <taxon>Endopterygota</taxon>
        <taxon>Diptera</taxon>
        <taxon>Nematocera</taxon>
        <taxon>Culicoidea</taxon>
        <taxon>Culicidae</taxon>
        <taxon>Anophelinae</taxon>
        <taxon>Anopheles</taxon>
        <taxon>culicifacies species complex</taxon>
    </lineage>
</organism>
<dbReference type="Proteomes" id="UP000075883">
    <property type="component" value="Unassembled WGS sequence"/>
</dbReference>
<dbReference type="VEuPathDB" id="VectorBase:ACUA011011"/>
<evidence type="ECO:0000313" key="3">
    <source>
        <dbReference type="Proteomes" id="UP000075883"/>
    </source>
</evidence>
<reference evidence="2" key="2">
    <citation type="submission" date="2020-05" db="UniProtKB">
        <authorList>
            <consortium name="EnsemblMetazoa"/>
        </authorList>
    </citation>
    <scope>IDENTIFICATION</scope>
    <source>
        <strain evidence="2">A-37</strain>
    </source>
</reference>
<accession>A0A182M6Y5</accession>
<dbReference type="EnsemblMetazoa" id="ACUA011011-RA">
    <property type="protein sequence ID" value="ACUA011011-PA"/>
    <property type="gene ID" value="ACUA011011"/>
</dbReference>
<dbReference type="EMBL" id="AXCM01007310">
    <property type="status" value="NOT_ANNOTATED_CDS"/>
    <property type="molecule type" value="Genomic_DNA"/>
</dbReference>
<protein>
    <submittedName>
        <fullName evidence="2">Uncharacterized protein</fullName>
    </submittedName>
</protein>
<feature type="region of interest" description="Disordered" evidence="1">
    <location>
        <begin position="1"/>
        <end position="32"/>
    </location>
</feature>